<dbReference type="EMBL" id="LAZR01064966">
    <property type="protein sequence ID" value="KKK56496.1"/>
    <property type="molecule type" value="Genomic_DNA"/>
</dbReference>
<sequence>MIFRQTLEAEGVDTIFGYPGGVVLPIFDELYESLDKFVLTRHEQGAAHAADGYARSTGKVGVALATSGPGACNLITGLATADMDS</sequence>
<dbReference type="InterPro" id="IPR045229">
    <property type="entry name" value="TPP_enz"/>
</dbReference>
<dbReference type="Pfam" id="PF02776">
    <property type="entry name" value="TPP_enzyme_N"/>
    <property type="match status" value="1"/>
</dbReference>
<dbReference type="AlphaFoldDB" id="A0A0F8Z8T6"/>
<dbReference type="CDD" id="cd07035">
    <property type="entry name" value="TPP_PYR_POX_like"/>
    <property type="match status" value="1"/>
</dbReference>
<gene>
    <name evidence="3" type="ORF">LCGC14_3063920</name>
</gene>
<dbReference type="GO" id="GO:0030976">
    <property type="term" value="F:thiamine pyrophosphate binding"/>
    <property type="evidence" value="ECO:0007669"/>
    <property type="project" value="InterPro"/>
</dbReference>
<dbReference type="PANTHER" id="PTHR18968">
    <property type="entry name" value="THIAMINE PYROPHOSPHATE ENZYMES"/>
    <property type="match status" value="1"/>
</dbReference>
<dbReference type="Gene3D" id="3.40.50.970">
    <property type="match status" value="1"/>
</dbReference>
<comment type="similarity">
    <text evidence="1">Belongs to the TPP enzyme family.</text>
</comment>
<organism evidence="3">
    <name type="scientific">marine sediment metagenome</name>
    <dbReference type="NCBI Taxonomy" id="412755"/>
    <lineage>
        <taxon>unclassified sequences</taxon>
        <taxon>metagenomes</taxon>
        <taxon>ecological metagenomes</taxon>
    </lineage>
</organism>
<evidence type="ECO:0000259" key="2">
    <source>
        <dbReference type="Pfam" id="PF02776"/>
    </source>
</evidence>
<feature type="domain" description="Thiamine pyrophosphate enzyme N-terminal TPP-binding" evidence="2">
    <location>
        <begin position="5"/>
        <end position="84"/>
    </location>
</feature>
<dbReference type="SUPFAM" id="SSF52518">
    <property type="entry name" value="Thiamin diphosphate-binding fold (THDP-binding)"/>
    <property type="match status" value="1"/>
</dbReference>
<dbReference type="GO" id="GO:0009099">
    <property type="term" value="P:L-valine biosynthetic process"/>
    <property type="evidence" value="ECO:0007669"/>
    <property type="project" value="TreeGrafter"/>
</dbReference>
<proteinExistence type="inferred from homology"/>
<dbReference type="GO" id="GO:0003984">
    <property type="term" value="F:acetolactate synthase activity"/>
    <property type="evidence" value="ECO:0007669"/>
    <property type="project" value="TreeGrafter"/>
</dbReference>
<dbReference type="InterPro" id="IPR029061">
    <property type="entry name" value="THDP-binding"/>
</dbReference>
<accession>A0A0F8Z8T6</accession>
<name>A0A0F8Z8T6_9ZZZZ</name>
<feature type="non-terminal residue" evidence="3">
    <location>
        <position position="85"/>
    </location>
</feature>
<dbReference type="GO" id="GO:0005948">
    <property type="term" value="C:acetolactate synthase complex"/>
    <property type="evidence" value="ECO:0007669"/>
    <property type="project" value="TreeGrafter"/>
</dbReference>
<evidence type="ECO:0000313" key="3">
    <source>
        <dbReference type="EMBL" id="KKK56496.1"/>
    </source>
</evidence>
<reference evidence="3" key="1">
    <citation type="journal article" date="2015" name="Nature">
        <title>Complex archaea that bridge the gap between prokaryotes and eukaryotes.</title>
        <authorList>
            <person name="Spang A."/>
            <person name="Saw J.H."/>
            <person name="Jorgensen S.L."/>
            <person name="Zaremba-Niedzwiedzka K."/>
            <person name="Martijn J."/>
            <person name="Lind A.E."/>
            <person name="van Eijk R."/>
            <person name="Schleper C."/>
            <person name="Guy L."/>
            <person name="Ettema T.J."/>
        </authorList>
    </citation>
    <scope>NUCLEOTIDE SEQUENCE</scope>
</reference>
<evidence type="ECO:0000256" key="1">
    <source>
        <dbReference type="ARBA" id="ARBA00007812"/>
    </source>
</evidence>
<dbReference type="PANTHER" id="PTHR18968:SF13">
    <property type="entry name" value="ACETOLACTATE SYNTHASE CATALYTIC SUBUNIT, MITOCHONDRIAL"/>
    <property type="match status" value="1"/>
</dbReference>
<dbReference type="InterPro" id="IPR012001">
    <property type="entry name" value="Thiamin_PyroP_enz_TPP-bd_dom"/>
</dbReference>
<comment type="caution">
    <text evidence="3">The sequence shown here is derived from an EMBL/GenBank/DDBJ whole genome shotgun (WGS) entry which is preliminary data.</text>
</comment>
<dbReference type="GO" id="GO:0050660">
    <property type="term" value="F:flavin adenine dinucleotide binding"/>
    <property type="evidence" value="ECO:0007669"/>
    <property type="project" value="TreeGrafter"/>
</dbReference>
<dbReference type="GO" id="GO:0009097">
    <property type="term" value="P:isoleucine biosynthetic process"/>
    <property type="evidence" value="ECO:0007669"/>
    <property type="project" value="TreeGrafter"/>
</dbReference>
<protein>
    <recommendedName>
        <fullName evidence="2">Thiamine pyrophosphate enzyme N-terminal TPP-binding domain-containing protein</fullName>
    </recommendedName>
</protein>